<evidence type="ECO:0000256" key="1">
    <source>
        <dbReference type="SAM" id="MobiDB-lite"/>
    </source>
</evidence>
<protein>
    <submittedName>
        <fullName evidence="2">Uncharacterized protein</fullName>
    </submittedName>
</protein>
<proteinExistence type="predicted"/>
<feature type="region of interest" description="Disordered" evidence="1">
    <location>
        <begin position="82"/>
        <end position="106"/>
    </location>
</feature>
<evidence type="ECO:0000313" key="3">
    <source>
        <dbReference type="Proteomes" id="UP000237105"/>
    </source>
</evidence>
<accession>A0A2P5D6T8</accession>
<evidence type="ECO:0000313" key="2">
    <source>
        <dbReference type="EMBL" id="PON68974.1"/>
    </source>
</evidence>
<reference evidence="3" key="1">
    <citation type="submission" date="2016-06" db="EMBL/GenBank/DDBJ databases">
        <title>Parallel loss of symbiosis genes in relatives of nitrogen-fixing non-legume Parasponia.</title>
        <authorList>
            <person name="Van Velzen R."/>
            <person name="Holmer R."/>
            <person name="Bu F."/>
            <person name="Rutten L."/>
            <person name="Van Zeijl A."/>
            <person name="Liu W."/>
            <person name="Santuari L."/>
            <person name="Cao Q."/>
            <person name="Sharma T."/>
            <person name="Shen D."/>
            <person name="Roswanjaya Y."/>
            <person name="Wardhani T."/>
            <person name="Kalhor M.S."/>
            <person name="Jansen J."/>
            <person name="Van den Hoogen J."/>
            <person name="Gungor B."/>
            <person name="Hartog M."/>
            <person name="Hontelez J."/>
            <person name="Verver J."/>
            <person name="Yang W.-C."/>
            <person name="Schijlen E."/>
            <person name="Repin R."/>
            <person name="Schilthuizen M."/>
            <person name="Schranz E."/>
            <person name="Heidstra R."/>
            <person name="Miyata K."/>
            <person name="Fedorova E."/>
            <person name="Kohlen W."/>
            <person name="Bisseling T."/>
            <person name="Smit S."/>
            <person name="Geurts R."/>
        </authorList>
    </citation>
    <scope>NUCLEOTIDE SEQUENCE [LARGE SCALE GENOMIC DNA]</scope>
    <source>
        <strain evidence="3">cv. WU1-14</strain>
    </source>
</reference>
<sequence length="147" mass="16051">MEEHAVKSSSSKLLSLGELKPHPIRKAITFFRKEIISSEIPPESTALHRKKVGGLPAYNQSRKAAGLSAYYSQSRKIGGLPAYSQNRKETISSETPPESTVLHRKASGLPSYGQSWKAGILKQESTVLHTTRAKKQVVSLPTAKVGK</sequence>
<comment type="caution">
    <text evidence="2">The sequence shown here is derived from an EMBL/GenBank/DDBJ whole genome shotgun (WGS) entry which is preliminary data.</text>
</comment>
<name>A0A2P5D6T8_PARAD</name>
<organism evidence="2 3">
    <name type="scientific">Parasponia andersonii</name>
    <name type="common">Sponia andersonii</name>
    <dbReference type="NCBI Taxonomy" id="3476"/>
    <lineage>
        <taxon>Eukaryota</taxon>
        <taxon>Viridiplantae</taxon>
        <taxon>Streptophyta</taxon>
        <taxon>Embryophyta</taxon>
        <taxon>Tracheophyta</taxon>
        <taxon>Spermatophyta</taxon>
        <taxon>Magnoliopsida</taxon>
        <taxon>eudicotyledons</taxon>
        <taxon>Gunneridae</taxon>
        <taxon>Pentapetalae</taxon>
        <taxon>rosids</taxon>
        <taxon>fabids</taxon>
        <taxon>Rosales</taxon>
        <taxon>Cannabaceae</taxon>
        <taxon>Parasponia</taxon>
    </lineage>
</organism>
<dbReference type="EMBL" id="JXTB01000059">
    <property type="protein sequence ID" value="PON68974.1"/>
    <property type="molecule type" value="Genomic_DNA"/>
</dbReference>
<gene>
    <name evidence="2" type="ORF">PanWU01x14_092910</name>
</gene>
<dbReference type="AlphaFoldDB" id="A0A2P5D6T8"/>
<dbReference type="Proteomes" id="UP000237105">
    <property type="component" value="Unassembled WGS sequence"/>
</dbReference>
<keyword evidence="3" id="KW-1185">Reference proteome</keyword>